<comment type="caution">
    <text evidence="1">The sequence shown here is derived from an EMBL/GenBank/DDBJ whole genome shotgun (WGS) entry which is preliminary data.</text>
</comment>
<evidence type="ECO:0000313" key="1">
    <source>
        <dbReference type="EMBL" id="NYJ76851.1"/>
    </source>
</evidence>
<keyword evidence="2" id="KW-1185">Reference proteome</keyword>
<protein>
    <submittedName>
        <fullName evidence="1">AcrR family transcriptional regulator</fullName>
    </submittedName>
</protein>
<dbReference type="InterPro" id="IPR009057">
    <property type="entry name" value="Homeodomain-like_sf"/>
</dbReference>
<evidence type="ECO:0000313" key="2">
    <source>
        <dbReference type="Proteomes" id="UP000535437"/>
    </source>
</evidence>
<reference evidence="1 2" key="1">
    <citation type="submission" date="2020-07" db="EMBL/GenBank/DDBJ databases">
        <title>Sequencing the genomes of 1000 actinobacteria strains.</title>
        <authorList>
            <person name="Klenk H.-P."/>
        </authorList>
    </citation>
    <scope>NUCLEOTIDE SEQUENCE [LARGE SCALE GENOMIC DNA]</scope>
    <source>
        <strain evidence="1 2">DSM 15475</strain>
    </source>
</reference>
<gene>
    <name evidence="1" type="ORF">HNR09_000262</name>
</gene>
<dbReference type="Proteomes" id="UP000535437">
    <property type="component" value="Unassembled WGS sequence"/>
</dbReference>
<dbReference type="EMBL" id="JACCFY010000001">
    <property type="protein sequence ID" value="NYJ76851.1"/>
    <property type="molecule type" value="Genomic_DNA"/>
</dbReference>
<proteinExistence type="predicted"/>
<accession>A0A7Z0K7Q4</accession>
<sequence>MADRVGMRAPSLYTHFDSKNAIYDAMFGQAWTECLAHFESLKDQAPADAREALRFTARTFFDFAVRDLARHQLMNLRTIPGFDPSEENYAPAVATLDLAQELFLRHGITATEDLDLFTALIGGLIDAQHANDPGGDRWARLLDRAVDMFADHLDLP</sequence>
<dbReference type="Gene3D" id="1.10.357.10">
    <property type="entry name" value="Tetracycline Repressor, domain 2"/>
    <property type="match status" value="1"/>
</dbReference>
<organism evidence="1 2">
    <name type="scientific">Nesterenkonia xinjiangensis</name>
    <dbReference type="NCBI Taxonomy" id="225327"/>
    <lineage>
        <taxon>Bacteria</taxon>
        <taxon>Bacillati</taxon>
        <taxon>Actinomycetota</taxon>
        <taxon>Actinomycetes</taxon>
        <taxon>Micrococcales</taxon>
        <taxon>Micrococcaceae</taxon>
        <taxon>Nesterenkonia</taxon>
    </lineage>
</organism>
<name>A0A7Z0K7Q4_9MICC</name>
<dbReference type="SUPFAM" id="SSF46689">
    <property type="entry name" value="Homeodomain-like"/>
    <property type="match status" value="1"/>
</dbReference>
<dbReference type="AlphaFoldDB" id="A0A7Z0K7Q4"/>